<keyword evidence="2" id="KW-1185">Reference proteome</keyword>
<evidence type="ECO:0000313" key="2">
    <source>
        <dbReference type="Proteomes" id="UP001597180"/>
    </source>
</evidence>
<name>A0ABW3UWW1_9BACL</name>
<proteinExistence type="predicted"/>
<protein>
    <recommendedName>
        <fullName evidence="3">Mandelate racemase/muconate lactonizing enzyme N-terminal domain-containing protein</fullName>
    </recommendedName>
</protein>
<dbReference type="RefSeq" id="WP_345586550.1">
    <property type="nucleotide sequence ID" value="NZ_BAABJG010000004.1"/>
</dbReference>
<evidence type="ECO:0008006" key="3">
    <source>
        <dbReference type="Google" id="ProtNLM"/>
    </source>
</evidence>
<gene>
    <name evidence="1" type="ORF">ACFQ4B_30245</name>
</gene>
<accession>A0ABW3UWW1</accession>
<dbReference type="Proteomes" id="UP001597180">
    <property type="component" value="Unassembled WGS sequence"/>
</dbReference>
<reference evidence="2" key="1">
    <citation type="journal article" date="2019" name="Int. J. Syst. Evol. Microbiol.">
        <title>The Global Catalogue of Microorganisms (GCM) 10K type strain sequencing project: providing services to taxonomists for standard genome sequencing and annotation.</title>
        <authorList>
            <consortium name="The Broad Institute Genomics Platform"/>
            <consortium name="The Broad Institute Genome Sequencing Center for Infectious Disease"/>
            <person name="Wu L."/>
            <person name="Ma J."/>
        </authorList>
    </citation>
    <scope>NUCLEOTIDE SEQUENCE [LARGE SCALE GENOMIC DNA]</scope>
    <source>
        <strain evidence="2">CCUG 53270</strain>
    </source>
</reference>
<sequence length="157" mass="17743">MSMPHPVDTELDLNHSRIRDSSIRSIELFQLDRLAYQTIQGAAAAQDRTACLLKISSSGVNGWGLCALPVREPQFDFIKWTSVFGKLKGTSVAEAIHFVHEHHSDWGLERYTAGKASLMDLASQYQGGRFFSRQSEVCNGLERSYLIDHSDRYFSFL</sequence>
<comment type="caution">
    <text evidence="1">The sequence shown here is derived from an EMBL/GenBank/DDBJ whole genome shotgun (WGS) entry which is preliminary data.</text>
</comment>
<organism evidence="1 2">
    <name type="scientific">Paenibacillus vulneris</name>
    <dbReference type="NCBI Taxonomy" id="1133364"/>
    <lineage>
        <taxon>Bacteria</taxon>
        <taxon>Bacillati</taxon>
        <taxon>Bacillota</taxon>
        <taxon>Bacilli</taxon>
        <taxon>Bacillales</taxon>
        <taxon>Paenibacillaceae</taxon>
        <taxon>Paenibacillus</taxon>
    </lineage>
</organism>
<evidence type="ECO:0000313" key="1">
    <source>
        <dbReference type="EMBL" id="MFD1224396.1"/>
    </source>
</evidence>
<dbReference type="EMBL" id="JBHTLU010000045">
    <property type="protein sequence ID" value="MFD1224396.1"/>
    <property type="molecule type" value="Genomic_DNA"/>
</dbReference>